<evidence type="ECO:0000313" key="2">
    <source>
        <dbReference type="EMBL" id="KAG0445932.1"/>
    </source>
</evidence>
<gene>
    <name evidence="2" type="ORF">HPP92_029083</name>
    <name evidence="1" type="ORF">HPP92_029094</name>
</gene>
<evidence type="ECO:0000313" key="4">
    <source>
        <dbReference type="Proteomes" id="UP000639772"/>
    </source>
</evidence>
<organism evidence="1 4">
    <name type="scientific">Vanilla planifolia</name>
    <name type="common">Vanilla</name>
    <dbReference type="NCBI Taxonomy" id="51239"/>
    <lineage>
        <taxon>Eukaryota</taxon>
        <taxon>Viridiplantae</taxon>
        <taxon>Streptophyta</taxon>
        <taxon>Embryophyta</taxon>
        <taxon>Tracheophyta</taxon>
        <taxon>Spermatophyta</taxon>
        <taxon>Magnoliopsida</taxon>
        <taxon>Liliopsida</taxon>
        <taxon>Asparagales</taxon>
        <taxon>Orchidaceae</taxon>
        <taxon>Vanilloideae</taxon>
        <taxon>Vanilleae</taxon>
        <taxon>Vanilla</taxon>
    </lineage>
</organism>
<comment type="caution">
    <text evidence="1">The sequence shown here is derived from an EMBL/GenBank/DDBJ whole genome shotgun (WGS) entry which is preliminary data.</text>
</comment>
<evidence type="ECO:0000313" key="1">
    <source>
        <dbReference type="EMBL" id="KAG0445927.1"/>
    </source>
</evidence>
<keyword evidence="3" id="KW-1185">Reference proteome</keyword>
<proteinExistence type="predicted"/>
<reference evidence="3 4" key="1">
    <citation type="journal article" date="2020" name="Nat. Food">
        <title>A phased Vanilla planifolia genome enables genetic improvement of flavour and production.</title>
        <authorList>
            <person name="Hasing T."/>
            <person name="Tang H."/>
            <person name="Brym M."/>
            <person name="Khazi F."/>
            <person name="Huang T."/>
            <person name="Chambers A.H."/>
        </authorList>
    </citation>
    <scope>NUCLEOTIDE SEQUENCE [LARGE SCALE GENOMIC DNA]</scope>
    <source>
        <tissue evidence="1">Leaf</tissue>
    </source>
</reference>
<sequence length="108" mass="11894">MDCGIPEVSLLNGTMRRRYSLPNPYCQECHDGGCRDRGLHSRHAAHKLVRQAQCSYHSTASLGQEDLTTSITSMASGTHVAGAARRLLQELELGLPRHSALQSVEFFT</sequence>
<dbReference type="Proteomes" id="UP000639772">
    <property type="component" value="Unassembled WGS sequence"/>
</dbReference>
<evidence type="ECO:0000313" key="3">
    <source>
        <dbReference type="Proteomes" id="UP000636800"/>
    </source>
</evidence>
<dbReference type="Proteomes" id="UP000636800">
    <property type="component" value="Unassembled WGS sequence"/>
</dbReference>
<accession>A0A835U2H2</accession>
<protein>
    <submittedName>
        <fullName evidence="1">Uncharacterized protein</fullName>
    </submittedName>
</protein>
<dbReference type="EMBL" id="JADCNL010000632">
    <property type="protein sequence ID" value="KAG0445932.1"/>
    <property type="molecule type" value="Genomic_DNA"/>
</dbReference>
<name>A0A835U2H2_VANPL</name>
<dbReference type="EMBL" id="JADCNM010000633">
    <property type="protein sequence ID" value="KAG0445927.1"/>
    <property type="molecule type" value="Genomic_DNA"/>
</dbReference>
<dbReference type="AlphaFoldDB" id="A0A835U2H2"/>